<reference evidence="1" key="2">
    <citation type="submission" date="2010-07" db="EMBL/GenBank/DDBJ databases">
        <authorList>
            <consortium name="The Broad Institute Genome Sequencing Platform"/>
            <consortium name="Broad Institute Genome Sequencing Center for Infectious Disease"/>
            <person name="Ma L.-J."/>
            <person name="Dead R."/>
            <person name="Young S."/>
            <person name="Zeng Q."/>
            <person name="Koehrsen M."/>
            <person name="Alvarado L."/>
            <person name="Berlin A."/>
            <person name="Chapman S.B."/>
            <person name="Chen Z."/>
            <person name="Freedman E."/>
            <person name="Gellesch M."/>
            <person name="Goldberg J."/>
            <person name="Griggs A."/>
            <person name="Gujja S."/>
            <person name="Heilman E.R."/>
            <person name="Heiman D."/>
            <person name="Hepburn T."/>
            <person name="Howarth C."/>
            <person name="Jen D."/>
            <person name="Larson L."/>
            <person name="Mehta T."/>
            <person name="Neiman D."/>
            <person name="Pearson M."/>
            <person name="Roberts A."/>
            <person name="Saif S."/>
            <person name="Shea T."/>
            <person name="Shenoy N."/>
            <person name="Sisk P."/>
            <person name="Stolte C."/>
            <person name="Sykes S."/>
            <person name="Walk T."/>
            <person name="White J."/>
            <person name="Yandava C."/>
            <person name="Haas B."/>
            <person name="Nusbaum C."/>
            <person name="Birren B."/>
        </authorList>
    </citation>
    <scope>NUCLEOTIDE SEQUENCE</scope>
    <source>
        <strain evidence="1">R3-111a-1</strain>
    </source>
</reference>
<proteinExistence type="predicted"/>
<reference evidence="1" key="3">
    <citation type="submission" date="2010-09" db="EMBL/GenBank/DDBJ databases">
        <title>Annotation of Gaeumannomyces graminis var. tritici R3-111a-1.</title>
        <authorList>
            <consortium name="The Broad Institute Genome Sequencing Platform"/>
            <person name="Ma L.-J."/>
            <person name="Dead R."/>
            <person name="Young S.K."/>
            <person name="Zeng Q."/>
            <person name="Gargeya S."/>
            <person name="Fitzgerald M."/>
            <person name="Haas B."/>
            <person name="Abouelleil A."/>
            <person name="Alvarado L."/>
            <person name="Arachchi H.M."/>
            <person name="Berlin A."/>
            <person name="Brown A."/>
            <person name="Chapman S.B."/>
            <person name="Chen Z."/>
            <person name="Dunbar C."/>
            <person name="Freedman E."/>
            <person name="Gearin G."/>
            <person name="Gellesch M."/>
            <person name="Goldberg J."/>
            <person name="Griggs A."/>
            <person name="Gujja S."/>
            <person name="Heiman D."/>
            <person name="Howarth C."/>
            <person name="Larson L."/>
            <person name="Lui A."/>
            <person name="MacDonald P.J.P."/>
            <person name="Mehta T."/>
            <person name="Montmayeur A."/>
            <person name="Murphy C."/>
            <person name="Neiman D."/>
            <person name="Pearson M."/>
            <person name="Priest M."/>
            <person name="Roberts A."/>
            <person name="Saif S."/>
            <person name="Shea T."/>
            <person name="Shenoy N."/>
            <person name="Sisk P."/>
            <person name="Stolte C."/>
            <person name="Sykes S."/>
            <person name="Yandava C."/>
            <person name="Wortman J."/>
            <person name="Nusbaum C."/>
            <person name="Birren B."/>
        </authorList>
    </citation>
    <scope>NUCLEOTIDE SEQUENCE</scope>
    <source>
        <strain evidence="1">R3-111a-1</strain>
    </source>
</reference>
<evidence type="ECO:0000313" key="3">
    <source>
        <dbReference type="Proteomes" id="UP000006039"/>
    </source>
</evidence>
<protein>
    <submittedName>
        <fullName evidence="1 2">Uncharacterized protein</fullName>
    </submittedName>
</protein>
<dbReference type="VEuPathDB" id="FungiDB:GGTG_04137"/>
<dbReference type="EnsemblFungi" id="EJT79048">
    <property type="protein sequence ID" value="EJT79048"/>
    <property type="gene ID" value="GGTG_04137"/>
</dbReference>
<dbReference type="EMBL" id="GL385396">
    <property type="protein sequence ID" value="EJT79048.1"/>
    <property type="molecule type" value="Genomic_DNA"/>
</dbReference>
<organism evidence="1">
    <name type="scientific">Gaeumannomyces tritici (strain R3-111a-1)</name>
    <name type="common">Wheat and barley take-all root rot fungus</name>
    <name type="synonym">Gaeumannomyces graminis var. tritici</name>
    <dbReference type="NCBI Taxonomy" id="644352"/>
    <lineage>
        <taxon>Eukaryota</taxon>
        <taxon>Fungi</taxon>
        <taxon>Dikarya</taxon>
        <taxon>Ascomycota</taxon>
        <taxon>Pezizomycotina</taxon>
        <taxon>Sordariomycetes</taxon>
        <taxon>Sordariomycetidae</taxon>
        <taxon>Magnaporthales</taxon>
        <taxon>Magnaporthaceae</taxon>
        <taxon>Gaeumannomyces</taxon>
    </lineage>
</organism>
<keyword evidence="3" id="KW-1185">Reference proteome</keyword>
<dbReference type="RefSeq" id="XP_009220193.1">
    <property type="nucleotide sequence ID" value="XM_009221929.1"/>
</dbReference>
<evidence type="ECO:0000313" key="1">
    <source>
        <dbReference type="EMBL" id="EJT79048.1"/>
    </source>
</evidence>
<evidence type="ECO:0000313" key="2">
    <source>
        <dbReference type="EnsemblFungi" id="EJT79048"/>
    </source>
</evidence>
<name>J3NS92_GAET3</name>
<dbReference type="GeneID" id="20344595"/>
<reference evidence="2" key="5">
    <citation type="submission" date="2018-04" db="UniProtKB">
        <authorList>
            <consortium name="EnsemblFungi"/>
        </authorList>
    </citation>
    <scope>IDENTIFICATION</scope>
    <source>
        <strain evidence="2">R3-111a-1</strain>
    </source>
</reference>
<reference evidence="2" key="4">
    <citation type="journal article" date="2015" name="G3 (Bethesda)">
        <title>Genome sequences of three phytopathogenic species of the Magnaporthaceae family of fungi.</title>
        <authorList>
            <person name="Okagaki L.H."/>
            <person name="Nunes C.C."/>
            <person name="Sailsbery J."/>
            <person name="Clay B."/>
            <person name="Brown D."/>
            <person name="John T."/>
            <person name="Oh Y."/>
            <person name="Young N."/>
            <person name="Fitzgerald M."/>
            <person name="Haas B.J."/>
            <person name="Zeng Q."/>
            <person name="Young S."/>
            <person name="Adiconis X."/>
            <person name="Fan L."/>
            <person name="Levin J.Z."/>
            <person name="Mitchell T.K."/>
            <person name="Okubara P.A."/>
            <person name="Farman M.L."/>
            <person name="Kohn L.M."/>
            <person name="Birren B."/>
            <person name="Ma L.-J."/>
            <person name="Dean R.A."/>
        </authorList>
    </citation>
    <scope>NUCLEOTIDE SEQUENCE</scope>
    <source>
        <strain evidence="2">R3-111a-1</strain>
    </source>
</reference>
<sequence>MAKGSTCKLNVWLSAPLWLGGRHCYPAAARPQHTGRVAAGLQIEWRDPQITHGPSR</sequence>
<reference evidence="3" key="1">
    <citation type="submission" date="2010-07" db="EMBL/GenBank/DDBJ databases">
        <title>The genome sequence of Gaeumannomyces graminis var. tritici strain R3-111a-1.</title>
        <authorList>
            <consortium name="The Broad Institute Genome Sequencing Platform"/>
            <person name="Ma L.-J."/>
            <person name="Dead R."/>
            <person name="Young S."/>
            <person name="Zeng Q."/>
            <person name="Koehrsen M."/>
            <person name="Alvarado L."/>
            <person name="Berlin A."/>
            <person name="Chapman S.B."/>
            <person name="Chen Z."/>
            <person name="Freedman E."/>
            <person name="Gellesch M."/>
            <person name="Goldberg J."/>
            <person name="Griggs A."/>
            <person name="Gujja S."/>
            <person name="Heilman E.R."/>
            <person name="Heiman D."/>
            <person name="Hepburn T."/>
            <person name="Howarth C."/>
            <person name="Jen D."/>
            <person name="Larson L."/>
            <person name="Mehta T."/>
            <person name="Neiman D."/>
            <person name="Pearson M."/>
            <person name="Roberts A."/>
            <person name="Saif S."/>
            <person name="Shea T."/>
            <person name="Shenoy N."/>
            <person name="Sisk P."/>
            <person name="Stolte C."/>
            <person name="Sykes S."/>
            <person name="Walk T."/>
            <person name="White J."/>
            <person name="Yandava C."/>
            <person name="Haas B."/>
            <person name="Nusbaum C."/>
            <person name="Birren B."/>
        </authorList>
    </citation>
    <scope>NUCLEOTIDE SEQUENCE [LARGE SCALE GENOMIC DNA]</scope>
    <source>
        <strain evidence="3">R3-111a-1</strain>
    </source>
</reference>
<dbReference type="AlphaFoldDB" id="J3NS92"/>
<dbReference type="HOGENOM" id="CLU_3014268_0_0_1"/>
<accession>J3NS92</accession>
<gene>
    <name evidence="2" type="primary">20344595</name>
    <name evidence="1" type="ORF">GGTG_04137</name>
</gene>
<dbReference type="Proteomes" id="UP000006039">
    <property type="component" value="Unassembled WGS sequence"/>
</dbReference>